<dbReference type="Proteomes" id="UP000014174">
    <property type="component" value="Unassembled WGS sequence"/>
</dbReference>
<gene>
    <name evidence="3" type="ORF">ADIARSV_3493</name>
</gene>
<dbReference type="RefSeq" id="WP_016196721.1">
    <property type="nucleotide sequence ID" value="NZ_AQPN01000116.1"/>
</dbReference>
<dbReference type="OrthoDB" id="2355173at2"/>
<dbReference type="CDD" id="cd07814">
    <property type="entry name" value="SRPBCC_CalC_Aha1-like"/>
    <property type="match status" value="1"/>
</dbReference>
<dbReference type="EMBL" id="AQPN01000116">
    <property type="protein sequence ID" value="EOR93414.1"/>
    <property type="molecule type" value="Genomic_DNA"/>
</dbReference>
<sequence>MGNSILQKQPIIIEEVFNTSVSTVWKAITDKDEMKIWYFDLDEFKAEKGFKFQFSGGASPEEQYLHLCEVTDVIPEKELIYSWSYDGYPGKSFVMFDLSEQGNNTLLKLTHSGLETFPQENPAFSAHNFQLGWNEIIHNSLKKFLKQ</sequence>
<dbReference type="InterPro" id="IPR023393">
    <property type="entry name" value="START-like_dom_sf"/>
</dbReference>
<evidence type="ECO:0000259" key="2">
    <source>
        <dbReference type="Pfam" id="PF08327"/>
    </source>
</evidence>
<proteinExistence type="inferred from homology"/>
<comment type="similarity">
    <text evidence="1">Belongs to the AHA1 family.</text>
</comment>
<reference evidence="3 4" key="1">
    <citation type="journal article" date="2013" name="Genome Announc.">
        <title>Draft Genome Sequence of Arcticibacter svalbardensis Strain MN12-7T, a Member of the Family Sphingobacteriaceae Isolated from an Arctic Soil Sample.</title>
        <authorList>
            <person name="Shivaji S."/>
            <person name="Ara S."/>
            <person name="Prasad S."/>
            <person name="Manasa B.P."/>
            <person name="Begum Z."/>
            <person name="Singh A."/>
            <person name="Kumar Pinnaka A."/>
        </authorList>
    </citation>
    <scope>NUCLEOTIDE SEQUENCE [LARGE SCALE GENOMIC DNA]</scope>
    <source>
        <strain evidence="3 4">MN12-7</strain>
    </source>
</reference>
<accession>R9GWS4</accession>
<dbReference type="AlphaFoldDB" id="R9GWS4"/>
<dbReference type="InterPro" id="IPR013538">
    <property type="entry name" value="ASHA1/2-like_C"/>
</dbReference>
<organism evidence="3 4">
    <name type="scientific">Arcticibacter svalbardensis MN12-7</name>
    <dbReference type="NCBI Taxonomy" id="1150600"/>
    <lineage>
        <taxon>Bacteria</taxon>
        <taxon>Pseudomonadati</taxon>
        <taxon>Bacteroidota</taxon>
        <taxon>Sphingobacteriia</taxon>
        <taxon>Sphingobacteriales</taxon>
        <taxon>Sphingobacteriaceae</taxon>
        <taxon>Arcticibacter</taxon>
    </lineage>
</organism>
<dbReference type="SUPFAM" id="SSF55961">
    <property type="entry name" value="Bet v1-like"/>
    <property type="match status" value="1"/>
</dbReference>
<evidence type="ECO:0000313" key="3">
    <source>
        <dbReference type="EMBL" id="EOR93414.1"/>
    </source>
</evidence>
<dbReference type="STRING" id="1150600.ADIARSV_3493"/>
<dbReference type="eggNOG" id="COG3832">
    <property type="taxonomic scope" value="Bacteria"/>
</dbReference>
<feature type="domain" description="Activator of Hsp90 ATPase homologue 1/2-like C-terminal" evidence="2">
    <location>
        <begin position="18"/>
        <end position="145"/>
    </location>
</feature>
<dbReference type="Pfam" id="PF08327">
    <property type="entry name" value="AHSA1"/>
    <property type="match status" value="1"/>
</dbReference>
<evidence type="ECO:0000313" key="4">
    <source>
        <dbReference type="Proteomes" id="UP000014174"/>
    </source>
</evidence>
<keyword evidence="4" id="KW-1185">Reference proteome</keyword>
<name>R9GWS4_9SPHI</name>
<protein>
    <recommendedName>
        <fullName evidence="2">Activator of Hsp90 ATPase homologue 1/2-like C-terminal domain-containing protein</fullName>
    </recommendedName>
</protein>
<evidence type="ECO:0000256" key="1">
    <source>
        <dbReference type="ARBA" id="ARBA00006817"/>
    </source>
</evidence>
<dbReference type="PATRIC" id="fig|1150600.3.peg.3460"/>
<comment type="caution">
    <text evidence="3">The sequence shown here is derived from an EMBL/GenBank/DDBJ whole genome shotgun (WGS) entry which is preliminary data.</text>
</comment>
<dbReference type="Gene3D" id="3.30.530.20">
    <property type="match status" value="1"/>
</dbReference>